<reference evidence="1 2" key="1">
    <citation type="journal article" date="2023" name="Hortic Res">
        <title>Pangenome of water caltrop reveals structural variations and asymmetric subgenome divergence after allopolyploidization.</title>
        <authorList>
            <person name="Zhang X."/>
            <person name="Chen Y."/>
            <person name="Wang L."/>
            <person name="Yuan Y."/>
            <person name="Fang M."/>
            <person name="Shi L."/>
            <person name="Lu R."/>
            <person name="Comes H.P."/>
            <person name="Ma Y."/>
            <person name="Chen Y."/>
            <person name="Huang G."/>
            <person name="Zhou Y."/>
            <person name="Zheng Z."/>
            <person name="Qiu Y."/>
        </authorList>
    </citation>
    <scope>NUCLEOTIDE SEQUENCE [LARGE SCALE GENOMIC DNA]</scope>
    <source>
        <strain evidence="1">F231</strain>
    </source>
</reference>
<sequence length="125" mass="14679">MARDCQPAAMGLSLSGWQQPRRRLGIKLRRRRTLPTVRLGGDRPRPAVLILRSVWRRMRLRWLKMQYCRLLRRLKEHYRKLMAEMIEASAYMEPFQQRALMEASCGVPVMAGVSFTGYRTACRPT</sequence>
<dbReference type="EMBL" id="JAXQNO010000009">
    <property type="protein sequence ID" value="KAK4791190.1"/>
    <property type="molecule type" value="Genomic_DNA"/>
</dbReference>
<evidence type="ECO:0000313" key="2">
    <source>
        <dbReference type="Proteomes" id="UP001346149"/>
    </source>
</evidence>
<keyword evidence="2" id="KW-1185">Reference proteome</keyword>
<dbReference type="Proteomes" id="UP001346149">
    <property type="component" value="Unassembled WGS sequence"/>
</dbReference>
<dbReference type="PANTHER" id="PTHR34788:SF4">
    <property type="entry name" value="F15I1.22"/>
    <property type="match status" value="1"/>
</dbReference>
<name>A0AAN7LS12_TRANT</name>
<dbReference type="PANTHER" id="PTHR34788">
    <property type="entry name" value="F15I1.22"/>
    <property type="match status" value="1"/>
</dbReference>
<dbReference type="AlphaFoldDB" id="A0AAN7LS12"/>
<comment type="caution">
    <text evidence="1">The sequence shown here is derived from an EMBL/GenBank/DDBJ whole genome shotgun (WGS) entry which is preliminary data.</text>
</comment>
<gene>
    <name evidence="1" type="ORF">SAY86_031603</name>
</gene>
<organism evidence="1 2">
    <name type="scientific">Trapa natans</name>
    <name type="common">Water chestnut</name>
    <dbReference type="NCBI Taxonomy" id="22666"/>
    <lineage>
        <taxon>Eukaryota</taxon>
        <taxon>Viridiplantae</taxon>
        <taxon>Streptophyta</taxon>
        <taxon>Embryophyta</taxon>
        <taxon>Tracheophyta</taxon>
        <taxon>Spermatophyta</taxon>
        <taxon>Magnoliopsida</taxon>
        <taxon>eudicotyledons</taxon>
        <taxon>Gunneridae</taxon>
        <taxon>Pentapetalae</taxon>
        <taxon>rosids</taxon>
        <taxon>malvids</taxon>
        <taxon>Myrtales</taxon>
        <taxon>Lythraceae</taxon>
        <taxon>Trapa</taxon>
    </lineage>
</organism>
<proteinExistence type="predicted"/>
<protein>
    <submittedName>
        <fullName evidence="1">Uncharacterized protein</fullName>
    </submittedName>
</protein>
<evidence type="ECO:0000313" key="1">
    <source>
        <dbReference type="EMBL" id="KAK4791190.1"/>
    </source>
</evidence>
<accession>A0AAN7LS12</accession>